<keyword evidence="2 5" id="KW-0285">Flavoprotein</keyword>
<dbReference type="PROSITE" id="PS51645">
    <property type="entry name" value="PHR_CRY_ALPHA_BETA"/>
    <property type="match status" value="1"/>
</dbReference>
<dbReference type="PROSITE" id="PS00691">
    <property type="entry name" value="DNA_PHOTOLYASES_1_2"/>
    <property type="match status" value="1"/>
</dbReference>
<dbReference type="Pfam" id="PF00875">
    <property type="entry name" value="DNA_photolyase"/>
    <property type="match status" value="1"/>
</dbReference>
<evidence type="ECO:0000256" key="5">
    <source>
        <dbReference type="PIRSR" id="PIRSR602081-1"/>
    </source>
</evidence>
<sequence>MINYFWFRRDLRLEDNCGLYAALEAGEKVRPIFIFDTKILKKLTSKNDPRVSFIHQKIKELDHQIKAKGGSGIWVYYGDVKETWKEILQSQTGDVYCNRDYEPAAIDRDHEVEQILRSHGQNLHSFKDQVIFEEDEVLKKDGTPYTVYTPYRKAWELKFSPEMLKPFPSDLKNNYDTSPSKAIPSLEEMGFEEKKAHEGNKNLNTQLLLNYSVDRDFPALNATSLLSVQLRFGAISIRHLAKQALNLDSTYLHELIWREFFMMILYHFPHSAKQEFKEQYSRVPWRYDHEDFKRWCFGKTGYPLVDAGMRELNETGYMHNRVRMVTASFLVKHLLIDWRWGEEYFARKLMDYDMSANVGNWQWAAGCGCDAAPYFRVFNPTAQKERFDKQEEYIKKWIPEYNTMLYPEPMIDHKFARERAIETYKKALK</sequence>
<evidence type="ECO:0000256" key="7">
    <source>
        <dbReference type="RuleBase" id="RU004182"/>
    </source>
</evidence>
<dbReference type="PROSITE" id="PS00394">
    <property type="entry name" value="DNA_PHOTOLYASES_1_1"/>
    <property type="match status" value="1"/>
</dbReference>
<evidence type="ECO:0000259" key="8">
    <source>
        <dbReference type="PROSITE" id="PS51645"/>
    </source>
</evidence>
<comment type="caution">
    <text evidence="9">The sequence shown here is derived from an EMBL/GenBank/DDBJ whole genome shotgun (WGS) entry which is preliminary data.</text>
</comment>
<name>A6DHS8_9BACT</name>
<dbReference type="GO" id="GO:0071949">
    <property type="term" value="F:FAD binding"/>
    <property type="evidence" value="ECO:0007669"/>
    <property type="project" value="TreeGrafter"/>
</dbReference>
<evidence type="ECO:0000256" key="6">
    <source>
        <dbReference type="PIRSR" id="PIRSR602081-2"/>
    </source>
</evidence>
<dbReference type="GO" id="GO:0009416">
    <property type="term" value="P:response to light stimulus"/>
    <property type="evidence" value="ECO:0007669"/>
    <property type="project" value="TreeGrafter"/>
</dbReference>
<dbReference type="InterPro" id="IPR005101">
    <property type="entry name" value="Cryptochr/Photolyase_FAD-bd"/>
</dbReference>
<comment type="cofactor">
    <cofactor evidence="5">
        <name>FAD</name>
        <dbReference type="ChEBI" id="CHEBI:57692"/>
    </cofactor>
    <text evidence="5">Binds 1 FAD per subunit.</text>
</comment>
<dbReference type="RefSeq" id="WP_007277463.1">
    <property type="nucleotide sequence ID" value="NZ_ABCK01000004.1"/>
</dbReference>
<dbReference type="InterPro" id="IPR018394">
    <property type="entry name" value="DNA_photolyase_1_CS_C"/>
</dbReference>
<reference evidence="9 10" key="1">
    <citation type="journal article" date="2010" name="J. Bacteriol.">
        <title>Genome sequence of Lentisphaera araneosa HTCC2155T, the type species of the order Lentisphaerales in the phylum Lentisphaerae.</title>
        <authorList>
            <person name="Thrash J.C."/>
            <person name="Cho J.C."/>
            <person name="Vergin K.L."/>
            <person name="Morris R.M."/>
            <person name="Giovannoni S.J."/>
        </authorList>
    </citation>
    <scope>NUCLEOTIDE SEQUENCE [LARGE SCALE GENOMIC DNA]</scope>
    <source>
        <strain evidence="9 10">HTCC2155</strain>
    </source>
</reference>
<dbReference type="GO" id="GO:0003904">
    <property type="term" value="F:deoxyribodipyrimidine photo-lyase activity"/>
    <property type="evidence" value="ECO:0007669"/>
    <property type="project" value="TreeGrafter"/>
</dbReference>
<feature type="binding site" evidence="5">
    <location>
        <begin position="254"/>
        <end position="261"/>
    </location>
    <ligand>
        <name>FAD</name>
        <dbReference type="ChEBI" id="CHEBI:57692"/>
    </ligand>
</feature>
<dbReference type="PANTHER" id="PTHR11455">
    <property type="entry name" value="CRYPTOCHROME"/>
    <property type="match status" value="1"/>
</dbReference>
<dbReference type="PANTHER" id="PTHR11455:SF9">
    <property type="entry name" value="CRYPTOCHROME CIRCADIAN CLOCK 5 ISOFORM X1"/>
    <property type="match status" value="1"/>
</dbReference>
<keyword evidence="3 5" id="KW-0274">FAD</keyword>
<keyword evidence="10" id="KW-1185">Reference proteome</keyword>
<dbReference type="GO" id="GO:0006950">
    <property type="term" value="P:response to stress"/>
    <property type="evidence" value="ECO:0007669"/>
    <property type="project" value="UniProtKB-ARBA"/>
</dbReference>
<evidence type="ECO:0000256" key="4">
    <source>
        <dbReference type="ARBA" id="ARBA00022991"/>
    </source>
</evidence>
<dbReference type="InterPro" id="IPR036155">
    <property type="entry name" value="Crypto/Photolyase_N_sf"/>
</dbReference>
<feature type="site" description="Electron transfer via tryptophanyl radical" evidence="6">
    <location>
        <position position="285"/>
    </location>
</feature>
<evidence type="ECO:0000256" key="2">
    <source>
        <dbReference type="ARBA" id="ARBA00022630"/>
    </source>
</evidence>
<dbReference type="Proteomes" id="UP000004947">
    <property type="component" value="Unassembled WGS sequence"/>
</dbReference>
<keyword evidence="4 7" id="KW-0157">Chromophore</keyword>
<dbReference type="InterPro" id="IPR014729">
    <property type="entry name" value="Rossmann-like_a/b/a_fold"/>
</dbReference>
<dbReference type="InterPro" id="IPR036134">
    <property type="entry name" value="Crypto/Photolyase_FAD-like_sf"/>
</dbReference>
<dbReference type="SUPFAM" id="SSF52425">
    <property type="entry name" value="Cryptochrome/photolyase, N-terminal domain"/>
    <property type="match status" value="1"/>
</dbReference>
<feature type="site" description="Electron transfer via tryptophanyl radical" evidence="6">
    <location>
        <position position="338"/>
    </location>
</feature>
<dbReference type="Pfam" id="PF03441">
    <property type="entry name" value="FAD_binding_7"/>
    <property type="match status" value="1"/>
</dbReference>
<comment type="similarity">
    <text evidence="7">Belongs to the DNA photolyase family.</text>
</comment>
<organism evidence="9 10">
    <name type="scientific">Lentisphaera araneosa HTCC2155</name>
    <dbReference type="NCBI Taxonomy" id="313628"/>
    <lineage>
        <taxon>Bacteria</taxon>
        <taxon>Pseudomonadati</taxon>
        <taxon>Lentisphaerota</taxon>
        <taxon>Lentisphaeria</taxon>
        <taxon>Lentisphaerales</taxon>
        <taxon>Lentisphaeraceae</taxon>
        <taxon>Lentisphaera</taxon>
    </lineage>
</organism>
<feature type="binding site" evidence="5">
    <location>
        <begin position="223"/>
        <end position="227"/>
    </location>
    <ligand>
        <name>FAD</name>
        <dbReference type="ChEBI" id="CHEBI:57692"/>
    </ligand>
</feature>
<evidence type="ECO:0000313" key="9">
    <source>
        <dbReference type="EMBL" id="EDM28582.1"/>
    </source>
</evidence>
<dbReference type="OrthoDB" id="9772484at2"/>
<dbReference type="GO" id="GO:0006139">
    <property type="term" value="P:nucleobase-containing compound metabolic process"/>
    <property type="evidence" value="ECO:0007669"/>
    <property type="project" value="UniProtKB-ARBA"/>
</dbReference>
<dbReference type="InterPro" id="IPR002081">
    <property type="entry name" value="Cryptochrome/DNA_photolyase_1"/>
</dbReference>
<feature type="binding site" evidence="5">
    <location>
        <position position="211"/>
    </location>
    <ligand>
        <name>FAD</name>
        <dbReference type="ChEBI" id="CHEBI:57692"/>
    </ligand>
</feature>
<dbReference type="SUPFAM" id="SSF48173">
    <property type="entry name" value="Cryptochrome/photolyase FAD-binding domain"/>
    <property type="match status" value="1"/>
</dbReference>
<comment type="cofactor">
    <cofactor evidence="1">
        <name>(6R)-5,10-methylene-5,6,7,8-tetrahydrofolate</name>
        <dbReference type="ChEBI" id="CHEBI:15636"/>
    </cofactor>
</comment>
<protein>
    <submittedName>
        <fullName evidence="9">Deoxyribodipyrimidine photolyase-class I</fullName>
    </submittedName>
</protein>
<keyword evidence="9" id="KW-0456">Lyase</keyword>
<dbReference type="GO" id="GO:0003677">
    <property type="term" value="F:DNA binding"/>
    <property type="evidence" value="ECO:0007669"/>
    <property type="project" value="TreeGrafter"/>
</dbReference>
<feature type="site" description="Electron transfer via tryptophanyl radical" evidence="6">
    <location>
        <position position="361"/>
    </location>
</feature>
<evidence type="ECO:0000256" key="3">
    <source>
        <dbReference type="ARBA" id="ARBA00022827"/>
    </source>
</evidence>
<gene>
    <name evidence="9" type="ORF">LNTAR_08434</name>
</gene>
<accession>A6DHS8</accession>
<proteinExistence type="inferred from homology"/>
<dbReference type="Gene3D" id="3.40.50.620">
    <property type="entry name" value="HUPs"/>
    <property type="match status" value="1"/>
</dbReference>
<dbReference type="eggNOG" id="COG0415">
    <property type="taxonomic scope" value="Bacteria"/>
</dbReference>
<feature type="binding site" evidence="5">
    <location>
        <position position="251"/>
    </location>
    <ligand>
        <name>FAD</name>
        <dbReference type="ChEBI" id="CHEBI:57692"/>
    </ligand>
</feature>
<dbReference type="PRINTS" id="PR00147">
    <property type="entry name" value="DNAPHOTLYASE"/>
</dbReference>
<feature type="binding site" evidence="5">
    <location>
        <begin position="351"/>
        <end position="353"/>
    </location>
    <ligand>
        <name>FAD</name>
        <dbReference type="ChEBI" id="CHEBI:57692"/>
    </ligand>
</feature>
<dbReference type="Gene3D" id="1.25.40.80">
    <property type="match status" value="1"/>
</dbReference>
<feature type="domain" description="Photolyase/cryptochrome alpha/beta" evidence="8">
    <location>
        <begin position="1"/>
        <end position="131"/>
    </location>
</feature>
<evidence type="ECO:0000256" key="1">
    <source>
        <dbReference type="ARBA" id="ARBA00001932"/>
    </source>
</evidence>
<dbReference type="STRING" id="313628.LNTAR_08434"/>
<evidence type="ECO:0000313" key="10">
    <source>
        <dbReference type="Proteomes" id="UP000004947"/>
    </source>
</evidence>
<dbReference type="EMBL" id="ABCK01000004">
    <property type="protein sequence ID" value="EDM28582.1"/>
    <property type="molecule type" value="Genomic_DNA"/>
</dbReference>
<dbReference type="InterPro" id="IPR006050">
    <property type="entry name" value="DNA_photolyase_N"/>
</dbReference>
<dbReference type="AlphaFoldDB" id="A6DHS8"/>
<dbReference type="Gene3D" id="1.10.579.10">
    <property type="entry name" value="DNA Cyclobutane Dipyrimidine Photolyase, subunit A, domain 3"/>
    <property type="match status" value="1"/>
</dbReference>